<dbReference type="UniPathway" id="UPA00559"/>
<sequence>MSAPPSDEELELRFEISRLVEEVREKKYKRVALQLPDEIMPVAPFLYSALAKRSKQAGVDGVMFFVLGDTQHGACCVDVIAADHYAPDCLVHFGHACLTPTADTTLPVLFVFDKKRLGEGVHERLVESVCSAREKESGSLEGRHLLVLGDTDMQMCIPRMASDLKSRATPAFSRVFVAMAQGSFEGVVPEEEGKEASGTIRVGGRELFEVVPSSVSHSSASAHGTGEASAAQSGAPRTDAPSITLRRVPPPCPDSEGKNEIPESSNVDVVFLGSQSSPLLSRFLLEYSSSVKQVLLLSASPGDFSSSSSSPPSSSSDTADGVEVEKCDRLATSLVMKRYRHVEACKGAGTIGIVSTAVNLRHSAKLQRALELLCKRKGKIPISIVVGKVNPAKLENFSEPDVFCLLACPEESLLDTKEFRRPVVSPFEILLALEVFEWEARVFFDFGFLLLATERELERLPEEADEEEDTGEGTGGETAAESGQKEKDKKALVPVDATGRQIAVKDRKFLDSLVDYRSRLYQGVSPVEGTEAVDAIQEGRHGVASAYNTDAEVQQ</sequence>
<comment type="pathway">
    <text evidence="2">Protein modification; peptidyl-diphthamide biosynthesis.</text>
</comment>
<evidence type="ECO:0000256" key="1">
    <source>
        <dbReference type="ARBA" id="ARBA00001966"/>
    </source>
</evidence>
<evidence type="ECO:0000256" key="5">
    <source>
        <dbReference type="ARBA" id="ARBA00023004"/>
    </source>
</evidence>
<keyword evidence="6" id="KW-0411">Iron-sulfur</keyword>
<evidence type="ECO:0000256" key="3">
    <source>
        <dbReference type="ARBA" id="ARBA00006179"/>
    </source>
</evidence>
<name>A0A0G4HRQ6_9ALVE</name>
<evidence type="ECO:0008006" key="9">
    <source>
        <dbReference type="Google" id="ProtNLM"/>
    </source>
</evidence>
<gene>
    <name evidence="8" type="ORF">Cvel_8127</name>
</gene>
<dbReference type="InterPro" id="IPR016435">
    <property type="entry name" value="DPH1/DPH2"/>
</dbReference>
<proteinExistence type="inferred from homology"/>
<dbReference type="Gene3D" id="3.40.50.11860">
    <property type="entry name" value="Diphthamide synthesis DPH1/DPH2 domain 3"/>
    <property type="match status" value="1"/>
</dbReference>
<protein>
    <recommendedName>
        <fullName evidence="9">2-(3-amino-3-carboxypropyl)histidine synthase</fullName>
    </recommendedName>
</protein>
<comment type="similarity">
    <text evidence="3">Belongs to the DPH1/DPH2 family. DPH2 subfamily.</text>
</comment>
<dbReference type="EMBL" id="CDMZ01003613">
    <property type="protein sequence ID" value="CEM47000.1"/>
    <property type="molecule type" value="Genomic_DNA"/>
</dbReference>
<feature type="compositionally biased region" description="Low complexity" evidence="7">
    <location>
        <begin position="305"/>
        <end position="316"/>
    </location>
</feature>
<feature type="region of interest" description="Disordered" evidence="7">
    <location>
        <begin position="460"/>
        <end position="492"/>
    </location>
</feature>
<organism evidence="8">
    <name type="scientific">Chromera velia CCMP2878</name>
    <dbReference type="NCBI Taxonomy" id="1169474"/>
    <lineage>
        <taxon>Eukaryota</taxon>
        <taxon>Sar</taxon>
        <taxon>Alveolata</taxon>
        <taxon>Colpodellida</taxon>
        <taxon>Chromeraceae</taxon>
        <taxon>Chromera</taxon>
    </lineage>
</organism>
<evidence type="ECO:0000313" key="8">
    <source>
        <dbReference type="EMBL" id="CEM47000.1"/>
    </source>
</evidence>
<evidence type="ECO:0000256" key="4">
    <source>
        <dbReference type="ARBA" id="ARBA00022723"/>
    </source>
</evidence>
<dbReference type="FunFam" id="3.40.50.11860:FF:000001">
    <property type="entry name" value="2-(3-amino-3-carboxypropyl)histidine synthase subunit 2"/>
    <property type="match status" value="1"/>
</dbReference>
<dbReference type="GO" id="GO:0046872">
    <property type="term" value="F:metal ion binding"/>
    <property type="evidence" value="ECO:0007669"/>
    <property type="project" value="UniProtKB-KW"/>
</dbReference>
<reference evidence="8" key="1">
    <citation type="submission" date="2014-11" db="EMBL/GenBank/DDBJ databases">
        <authorList>
            <person name="Otto D Thomas"/>
            <person name="Naeem Raeece"/>
        </authorList>
    </citation>
    <scope>NUCLEOTIDE SEQUENCE</scope>
</reference>
<comment type="cofactor">
    <cofactor evidence="1">
        <name>[4Fe-4S] cluster</name>
        <dbReference type="ChEBI" id="CHEBI:49883"/>
    </cofactor>
</comment>
<keyword evidence="5" id="KW-0408">Iron</keyword>
<dbReference type="NCBIfam" id="TIGR00322">
    <property type="entry name" value="diphth2_R"/>
    <property type="match status" value="2"/>
</dbReference>
<dbReference type="GO" id="GO:0051536">
    <property type="term" value="F:iron-sulfur cluster binding"/>
    <property type="evidence" value="ECO:0007669"/>
    <property type="project" value="UniProtKB-KW"/>
</dbReference>
<accession>A0A0G4HRQ6</accession>
<dbReference type="InterPro" id="IPR042263">
    <property type="entry name" value="DPH1/DPH2_1"/>
</dbReference>
<dbReference type="GO" id="GO:0017183">
    <property type="term" value="P:protein histidyl modification to diphthamide"/>
    <property type="evidence" value="ECO:0007669"/>
    <property type="project" value="UniProtKB-UniPathway"/>
</dbReference>
<dbReference type="AlphaFoldDB" id="A0A0G4HRQ6"/>
<dbReference type="GO" id="GO:0090560">
    <property type="term" value="F:2-(3-amino-3-carboxypropyl)histidine synthase activity"/>
    <property type="evidence" value="ECO:0007669"/>
    <property type="project" value="InterPro"/>
</dbReference>
<dbReference type="Pfam" id="PF01866">
    <property type="entry name" value="Diphthamide_syn"/>
    <property type="match status" value="2"/>
</dbReference>
<dbReference type="SFLD" id="SFLDS00032">
    <property type="entry name" value="Radical_SAM_3-amino-3-carboxyp"/>
    <property type="match status" value="1"/>
</dbReference>
<feature type="region of interest" description="Disordered" evidence="7">
    <location>
        <begin position="214"/>
        <end position="261"/>
    </location>
</feature>
<dbReference type="VEuPathDB" id="CryptoDB:Cvel_8127"/>
<evidence type="ECO:0000256" key="6">
    <source>
        <dbReference type="ARBA" id="ARBA00023014"/>
    </source>
</evidence>
<feature type="compositionally biased region" description="Low complexity" evidence="7">
    <location>
        <begin position="214"/>
        <end position="231"/>
    </location>
</feature>
<dbReference type="Gene3D" id="3.40.50.11840">
    <property type="entry name" value="Diphthamide synthesis DPH1/DPH2 domain 1"/>
    <property type="match status" value="1"/>
</dbReference>
<dbReference type="PANTHER" id="PTHR10762">
    <property type="entry name" value="DIPHTHAMIDE BIOSYNTHESIS PROTEIN"/>
    <property type="match status" value="1"/>
</dbReference>
<dbReference type="SFLD" id="SFLDG01121">
    <property type="entry name" value="Diphthamide_biosynthesis"/>
    <property type="match status" value="1"/>
</dbReference>
<dbReference type="InterPro" id="IPR042265">
    <property type="entry name" value="DPH1/DPH2_3"/>
</dbReference>
<evidence type="ECO:0000256" key="7">
    <source>
        <dbReference type="SAM" id="MobiDB-lite"/>
    </source>
</evidence>
<feature type="region of interest" description="Disordered" evidence="7">
    <location>
        <begin position="302"/>
        <end position="322"/>
    </location>
</feature>
<dbReference type="PANTHER" id="PTHR10762:SF2">
    <property type="entry name" value="2-(3-AMINO-3-CARBOXYPROPYL)HISTIDINE SYNTHASE SUBUNIT 2"/>
    <property type="match status" value="1"/>
</dbReference>
<dbReference type="PhylomeDB" id="A0A0G4HRQ6"/>
<keyword evidence="4" id="KW-0479">Metal-binding</keyword>
<evidence type="ECO:0000256" key="2">
    <source>
        <dbReference type="ARBA" id="ARBA00005156"/>
    </source>
</evidence>